<evidence type="ECO:0000313" key="2">
    <source>
        <dbReference type="EMBL" id="NGY04990.1"/>
    </source>
</evidence>
<dbReference type="GO" id="GO:0004622">
    <property type="term" value="F:phosphatidylcholine lysophospholipase activity"/>
    <property type="evidence" value="ECO:0007669"/>
    <property type="project" value="TreeGrafter"/>
</dbReference>
<reference evidence="2 3" key="1">
    <citation type="journal article" date="2014" name="Int. J. Syst. Evol. Microbiol.">
        <title>Solimonas terrae sp. nov., isolated from soil.</title>
        <authorList>
            <person name="Kim S.J."/>
            <person name="Moon J.Y."/>
            <person name="Weon H.Y."/>
            <person name="Ahn J.H."/>
            <person name="Chen W.M."/>
            <person name="Kwon S.W."/>
        </authorList>
    </citation>
    <scope>NUCLEOTIDE SEQUENCE [LARGE SCALE GENOMIC DNA]</scope>
    <source>
        <strain evidence="2 3">KIS83-12</strain>
    </source>
</reference>
<dbReference type="EMBL" id="JAAMOW010000004">
    <property type="protein sequence ID" value="NGY04990.1"/>
    <property type="molecule type" value="Genomic_DNA"/>
</dbReference>
<evidence type="ECO:0000313" key="3">
    <source>
        <dbReference type="Proteomes" id="UP000472676"/>
    </source>
</evidence>
<protein>
    <recommendedName>
        <fullName evidence="1">SGNH hydrolase-type esterase domain-containing protein</fullName>
    </recommendedName>
</protein>
<dbReference type="SUPFAM" id="SSF52266">
    <property type="entry name" value="SGNH hydrolase"/>
    <property type="match status" value="1"/>
</dbReference>
<name>A0A6M2BRN0_9GAMM</name>
<dbReference type="InterPro" id="IPR051532">
    <property type="entry name" value="Ester_Hydrolysis_Enzymes"/>
</dbReference>
<feature type="domain" description="SGNH hydrolase-type esterase" evidence="1">
    <location>
        <begin position="55"/>
        <end position="218"/>
    </location>
</feature>
<gene>
    <name evidence="2" type="ORF">G7Y85_09445</name>
</gene>
<accession>A0A6M2BRN0</accession>
<dbReference type="InterPro" id="IPR036514">
    <property type="entry name" value="SGNH_hydro_sf"/>
</dbReference>
<dbReference type="PANTHER" id="PTHR30383:SF5">
    <property type="entry name" value="SGNH HYDROLASE-TYPE ESTERASE DOMAIN-CONTAINING PROTEIN"/>
    <property type="match status" value="1"/>
</dbReference>
<dbReference type="RefSeq" id="WP_166255437.1">
    <property type="nucleotide sequence ID" value="NZ_JAAMOW010000004.1"/>
</dbReference>
<dbReference type="AlphaFoldDB" id="A0A6M2BRN0"/>
<dbReference type="Pfam" id="PF13472">
    <property type="entry name" value="Lipase_GDSL_2"/>
    <property type="match status" value="1"/>
</dbReference>
<organism evidence="2 3">
    <name type="scientific">Solimonas terrae</name>
    <dbReference type="NCBI Taxonomy" id="1396819"/>
    <lineage>
        <taxon>Bacteria</taxon>
        <taxon>Pseudomonadati</taxon>
        <taxon>Pseudomonadota</taxon>
        <taxon>Gammaproteobacteria</taxon>
        <taxon>Nevskiales</taxon>
        <taxon>Nevskiaceae</taxon>
        <taxon>Solimonas</taxon>
    </lineage>
</organism>
<dbReference type="InterPro" id="IPR013830">
    <property type="entry name" value="SGNH_hydro"/>
</dbReference>
<comment type="caution">
    <text evidence="2">The sequence shown here is derived from an EMBL/GenBank/DDBJ whole genome shotgun (WGS) entry which is preliminary data.</text>
</comment>
<dbReference type="PANTHER" id="PTHR30383">
    <property type="entry name" value="THIOESTERASE 1/PROTEASE 1/LYSOPHOSPHOLIPASE L1"/>
    <property type="match status" value="1"/>
</dbReference>
<dbReference type="Proteomes" id="UP000472676">
    <property type="component" value="Unassembled WGS sequence"/>
</dbReference>
<sequence length="233" mass="24992">MNETMRPEPRRSSPLAGMVDDLSGVALATEDDWPALGRYRAANARLNGVPQKLVFLGDSITEMWQAADPAMFGRGIVNRGIAGQTAPQMLLRFMADVVSLTPRAVHLMAGTNDIAGNTGPATVVDYQNHMLAMVALAQAHGLRVIIGSIPPMTTVPWRREIDAVAARVVELNHWLRALAVGRGFVHADYHAVLAAPDGGMHAAFTTDGVHLSDTGYRRMRPIARAAVAAALKT</sequence>
<evidence type="ECO:0000259" key="1">
    <source>
        <dbReference type="Pfam" id="PF13472"/>
    </source>
</evidence>
<dbReference type="Gene3D" id="3.40.50.1110">
    <property type="entry name" value="SGNH hydrolase"/>
    <property type="match status" value="1"/>
</dbReference>
<proteinExistence type="predicted"/>
<keyword evidence="3" id="KW-1185">Reference proteome</keyword>